<proteinExistence type="predicted"/>
<protein>
    <submittedName>
        <fullName evidence="1">Uncharacterized protein</fullName>
    </submittedName>
</protein>
<accession>A0AA38T020</accession>
<dbReference type="Proteomes" id="UP001172457">
    <property type="component" value="Chromosome 7"/>
</dbReference>
<gene>
    <name evidence="1" type="ORF">OSB04_028149</name>
</gene>
<name>A0AA38T020_9ASTR</name>
<dbReference type="AlphaFoldDB" id="A0AA38T020"/>
<reference evidence="1" key="1">
    <citation type="submission" date="2023-03" db="EMBL/GenBank/DDBJ databases">
        <title>Chromosome-scale reference genome and RAD-based genetic map of yellow starthistle (Centaurea solstitialis) reveal putative structural variation and QTLs associated with invader traits.</title>
        <authorList>
            <person name="Reatini B."/>
            <person name="Cang F.A."/>
            <person name="Jiang Q."/>
            <person name="Mckibben M.T.W."/>
            <person name="Barker M.S."/>
            <person name="Rieseberg L.H."/>
            <person name="Dlugosch K.M."/>
        </authorList>
    </citation>
    <scope>NUCLEOTIDE SEQUENCE</scope>
    <source>
        <strain evidence="1">CAN-66</strain>
        <tissue evidence="1">Leaf</tissue>
    </source>
</reference>
<evidence type="ECO:0000313" key="2">
    <source>
        <dbReference type="Proteomes" id="UP001172457"/>
    </source>
</evidence>
<keyword evidence="2" id="KW-1185">Reference proteome</keyword>
<organism evidence="1 2">
    <name type="scientific">Centaurea solstitialis</name>
    <name type="common">yellow star-thistle</name>
    <dbReference type="NCBI Taxonomy" id="347529"/>
    <lineage>
        <taxon>Eukaryota</taxon>
        <taxon>Viridiplantae</taxon>
        <taxon>Streptophyta</taxon>
        <taxon>Embryophyta</taxon>
        <taxon>Tracheophyta</taxon>
        <taxon>Spermatophyta</taxon>
        <taxon>Magnoliopsida</taxon>
        <taxon>eudicotyledons</taxon>
        <taxon>Gunneridae</taxon>
        <taxon>Pentapetalae</taxon>
        <taxon>asterids</taxon>
        <taxon>campanulids</taxon>
        <taxon>Asterales</taxon>
        <taxon>Asteraceae</taxon>
        <taxon>Carduoideae</taxon>
        <taxon>Cardueae</taxon>
        <taxon>Centaureinae</taxon>
        <taxon>Centaurea</taxon>
    </lineage>
</organism>
<dbReference type="EMBL" id="JARYMX010000007">
    <property type="protein sequence ID" value="KAJ9541643.1"/>
    <property type="molecule type" value="Genomic_DNA"/>
</dbReference>
<comment type="caution">
    <text evidence="1">The sequence shown here is derived from an EMBL/GenBank/DDBJ whole genome shotgun (WGS) entry which is preliminary data.</text>
</comment>
<sequence length="80" mass="9604">MEVTGDTHTYGRRRWWVDEMEVVGEDGGWRRWRSPEKMAGMTGYLFNKFPNILNDSMKEYEERAVYLALYRMSSKIMTNK</sequence>
<evidence type="ECO:0000313" key="1">
    <source>
        <dbReference type="EMBL" id="KAJ9541643.1"/>
    </source>
</evidence>